<evidence type="ECO:0000259" key="8">
    <source>
        <dbReference type="SMART" id="SM00909"/>
    </source>
</evidence>
<dbReference type="InterPro" id="IPR023959">
    <property type="entry name" value="LpqB"/>
</dbReference>
<sequence>MVADREGGARRTPGRAVTYAVCGAVLLGGCASMPDSGDLRNVESTPRQDTGVRVFAVPPAEGASPSEIMQGFLEALTSDDPHYDTARKYLTAQAARAWQPERSATVLADGPGIMAETPPAGREPNTGRMYALAGDRVATVDDQQAYAPAHGDYRARVHLIQDPKSGQWRIDALPDGVVMGKSDFQRNYTSVDKYYFANHTRAGTTGDPVAVADPVFMRSKVDPMTQLVSSLLRGPTTWLGPVVRSSFPTGTALKDGTTGLTPDDENSLTVPLNAKAAHVGPARCTEMATQLLFTLRNLAPTLESVDLRGPGGDQLCDLTESRADSVAWHASAQSPDYLYYLDGKHRLTRLPASGTGTGGTPVPGAFGEGTKQLGAVAVSRDERTAAGVSADGRSLYVTPLAASVPLEPPVLTSQGPGADTRLSRPGWDARGDLWVADLNPARPQLYVVPQGTGKPVAVTLPELPGPIRDVRVAADGARVALVVAVKGDKQSLLIGRIEGGDSVSAESDAQSGNGDTPAEPPAVVDPRPAAPDMEQVTALSWAGDSRLVVVGREQGGVHQMRYVQVDGSALEGPAPAALSRVKAIAAAEDDRVPLVAYSEDGIVRLPSGAQWQKVDKDGTAPVYPG</sequence>
<organism evidence="9 10">
    <name type="scientific">Streptomyces griseoluteus</name>
    <dbReference type="NCBI Taxonomy" id="29306"/>
    <lineage>
        <taxon>Bacteria</taxon>
        <taxon>Bacillati</taxon>
        <taxon>Actinomycetota</taxon>
        <taxon>Actinomycetes</taxon>
        <taxon>Kitasatosporales</taxon>
        <taxon>Streptomycetaceae</taxon>
        <taxon>Streptomyces</taxon>
    </lineage>
</organism>
<keyword evidence="5 6" id="KW-0449">Lipoprotein</keyword>
<evidence type="ECO:0000256" key="3">
    <source>
        <dbReference type="ARBA" id="ARBA00023136"/>
    </source>
</evidence>
<dbReference type="InterPro" id="IPR018910">
    <property type="entry name" value="LpqB_C"/>
</dbReference>
<feature type="domain" description="GerMN" evidence="8">
    <location>
        <begin position="224"/>
        <end position="319"/>
    </location>
</feature>
<comment type="subcellular location">
    <subcellularLocation>
        <location evidence="6">Cell membrane</location>
        <topology evidence="6">Lipid-anchor</topology>
    </subcellularLocation>
</comment>
<evidence type="ECO:0000256" key="4">
    <source>
        <dbReference type="ARBA" id="ARBA00023139"/>
    </source>
</evidence>
<keyword evidence="2 6" id="KW-0732">Signal</keyword>
<keyword evidence="4 6" id="KW-0564">Palmitate</keyword>
<keyword evidence="1 6" id="KW-1003">Cell membrane</keyword>
<dbReference type="SMART" id="SM00909">
    <property type="entry name" value="Germane"/>
    <property type="match status" value="1"/>
</dbReference>
<feature type="region of interest" description="Disordered" evidence="7">
    <location>
        <begin position="502"/>
        <end position="529"/>
    </location>
</feature>
<proteinExistence type="inferred from homology"/>
<dbReference type="InterPro" id="IPR019606">
    <property type="entry name" value="GerMN"/>
</dbReference>
<comment type="caution">
    <text evidence="9">The sequence shown here is derived from an EMBL/GenBank/DDBJ whole genome shotgun (WGS) entry which is preliminary data.</text>
</comment>
<dbReference type="GO" id="GO:0005886">
    <property type="term" value="C:plasma membrane"/>
    <property type="evidence" value="ECO:0007669"/>
    <property type="project" value="UniProtKB-SubCell"/>
</dbReference>
<evidence type="ECO:0000256" key="7">
    <source>
        <dbReference type="SAM" id="MobiDB-lite"/>
    </source>
</evidence>
<dbReference type="SUPFAM" id="SSF82171">
    <property type="entry name" value="DPP6 N-terminal domain-like"/>
    <property type="match status" value="1"/>
</dbReference>
<reference evidence="9 10" key="1">
    <citation type="submission" date="2019-04" db="EMBL/GenBank/DDBJ databases">
        <title>Streptomyces sp. nov. Bv016 isolated from bark of Buahinia variegata.</title>
        <authorList>
            <person name="Kanchanasin P."/>
            <person name="Tanasupawat S."/>
            <person name="Yuki M."/>
            <person name="Kudo T."/>
        </authorList>
    </citation>
    <scope>NUCLEOTIDE SEQUENCE [LARGE SCALE GENOMIC DNA]</scope>
    <source>
        <strain evidence="9 10">JCM 4765</strain>
    </source>
</reference>
<dbReference type="Pfam" id="PF10647">
    <property type="entry name" value="Gmad1"/>
    <property type="match status" value="1"/>
</dbReference>
<accession>A0A4Z1D665</accession>
<dbReference type="Pfam" id="PF10646">
    <property type="entry name" value="Germane"/>
    <property type="match status" value="1"/>
</dbReference>
<keyword evidence="10" id="KW-1185">Reference proteome</keyword>
<dbReference type="Proteomes" id="UP000298513">
    <property type="component" value="Unassembled WGS sequence"/>
</dbReference>
<keyword evidence="3 6" id="KW-0472">Membrane</keyword>
<protein>
    <recommendedName>
        <fullName evidence="6">Lipoprotein LpqB</fullName>
    </recommendedName>
</protein>
<name>A0A4Z1D665_STRGP</name>
<evidence type="ECO:0000256" key="1">
    <source>
        <dbReference type="ARBA" id="ARBA00022475"/>
    </source>
</evidence>
<dbReference type="GeneID" id="91533594"/>
<dbReference type="PROSITE" id="PS51257">
    <property type="entry name" value="PROKAR_LIPOPROTEIN"/>
    <property type="match status" value="1"/>
</dbReference>
<evidence type="ECO:0000256" key="6">
    <source>
        <dbReference type="HAMAP-Rule" id="MF_01373"/>
    </source>
</evidence>
<dbReference type="AlphaFoldDB" id="A0A4Z1D665"/>
<dbReference type="RefSeq" id="WP_135793569.1">
    <property type="nucleotide sequence ID" value="NZ_BNBQ01000010.1"/>
</dbReference>
<evidence type="ECO:0000313" key="9">
    <source>
        <dbReference type="EMBL" id="TGN77319.1"/>
    </source>
</evidence>
<evidence type="ECO:0000313" key="10">
    <source>
        <dbReference type="Proteomes" id="UP000298513"/>
    </source>
</evidence>
<evidence type="ECO:0000256" key="5">
    <source>
        <dbReference type="ARBA" id="ARBA00023288"/>
    </source>
</evidence>
<feature type="compositionally biased region" description="Polar residues" evidence="7">
    <location>
        <begin position="504"/>
        <end position="514"/>
    </location>
</feature>
<dbReference type="InterPro" id="IPR059026">
    <property type="entry name" value="LpqB_N"/>
</dbReference>
<comment type="similarity">
    <text evidence="6">Belongs to the LpqB lipoprotein family.</text>
</comment>
<dbReference type="Pfam" id="PF25976">
    <property type="entry name" value="LpqB_N"/>
    <property type="match status" value="1"/>
</dbReference>
<dbReference type="HAMAP" id="MF_01373">
    <property type="entry name" value="LpqB_lipoprot"/>
    <property type="match status" value="1"/>
</dbReference>
<dbReference type="EMBL" id="SRRU01000010">
    <property type="protein sequence ID" value="TGN77319.1"/>
    <property type="molecule type" value="Genomic_DNA"/>
</dbReference>
<evidence type="ECO:0000256" key="2">
    <source>
        <dbReference type="ARBA" id="ARBA00022729"/>
    </source>
</evidence>
<gene>
    <name evidence="6" type="primary">lpqB</name>
    <name evidence="9" type="ORF">E5082_25260</name>
</gene>